<evidence type="ECO:0008006" key="4">
    <source>
        <dbReference type="Google" id="ProtNLM"/>
    </source>
</evidence>
<gene>
    <name evidence="2" type="ORF">ACAOBT_LOCUS29757</name>
</gene>
<reference evidence="2" key="1">
    <citation type="submission" date="2022-03" db="EMBL/GenBank/DDBJ databases">
        <authorList>
            <person name="Sayadi A."/>
        </authorList>
    </citation>
    <scope>NUCLEOTIDE SEQUENCE</scope>
</reference>
<accession>A0A9P0M935</accession>
<dbReference type="PANTHER" id="PTHR46599">
    <property type="entry name" value="PIGGYBAC TRANSPOSABLE ELEMENT-DERIVED PROTEIN 4"/>
    <property type="match status" value="1"/>
</dbReference>
<evidence type="ECO:0000313" key="3">
    <source>
        <dbReference type="Proteomes" id="UP001152888"/>
    </source>
</evidence>
<feature type="region of interest" description="Disordered" evidence="1">
    <location>
        <begin position="79"/>
        <end position="99"/>
    </location>
</feature>
<dbReference type="PANTHER" id="PTHR46599:SF3">
    <property type="entry name" value="PIGGYBAC TRANSPOSABLE ELEMENT-DERIVED PROTEIN 4"/>
    <property type="match status" value="1"/>
</dbReference>
<evidence type="ECO:0000256" key="1">
    <source>
        <dbReference type="SAM" id="MobiDB-lite"/>
    </source>
</evidence>
<organism evidence="2 3">
    <name type="scientific">Acanthoscelides obtectus</name>
    <name type="common">Bean weevil</name>
    <name type="synonym">Bruchus obtectus</name>
    <dbReference type="NCBI Taxonomy" id="200917"/>
    <lineage>
        <taxon>Eukaryota</taxon>
        <taxon>Metazoa</taxon>
        <taxon>Ecdysozoa</taxon>
        <taxon>Arthropoda</taxon>
        <taxon>Hexapoda</taxon>
        <taxon>Insecta</taxon>
        <taxon>Pterygota</taxon>
        <taxon>Neoptera</taxon>
        <taxon>Endopterygota</taxon>
        <taxon>Coleoptera</taxon>
        <taxon>Polyphaga</taxon>
        <taxon>Cucujiformia</taxon>
        <taxon>Chrysomeloidea</taxon>
        <taxon>Chrysomelidae</taxon>
        <taxon>Bruchinae</taxon>
        <taxon>Bruchini</taxon>
        <taxon>Acanthoscelides</taxon>
    </lineage>
</organism>
<protein>
    <recommendedName>
        <fullName evidence="4">PiggyBac transposable element-derived protein domain-containing protein</fullName>
    </recommendedName>
</protein>
<proteinExistence type="predicted"/>
<keyword evidence="3" id="KW-1185">Reference proteome</keyword>
<dbReference type="OrthoDB" id="75807at2759"/>
<sequence length="118" mass="13752">MPGMCGVDLSDNYLHFYGIARTRVKEYYTKMFLHFLSVTTLNVFQIYKKNGGKLKRLNFLPELGEKIVEKYGKPLQIKKRSRTPMPTRLTERHFPSIIPPTTKAKPTKRCVVCADRKM</sequence>
<dbReference type="Proteomes" id="UP001152888">
    <property type="component" value="Unassembled WGS sequence"/>
</dbReference>
<dbReference type="EMBL" id="CAKOFQ010007759">
    <property type="protein sequence ID" value="CAH2007634.1"/>
    <property type="molecule type" value="Genomic_DNA"/>
</dbReference>
<dbReference type="AlphaFoldDB" id="A0A9P0M935"/>
<name>A0A9P0M935_ACAOB</name>
<comment type="caution">
    <text evidence="2">The sequence shown here is derived from an EMBL/GenBank/DDBJ whole genome shotgun (WGS) entry which is preliminary data.</text>
</comment>
<evidence type="ECO:0000313" key="2">
    <source>
        <dbReference type="EMBL" id="CAH2007634.1"/>
    </source>
</evidence>